<dbReference type="CDD" id="cd09272">
    <property type="entry name" value="RNase_HI_RT_Ty1"/>
    <property type="match status" value="1"/>
</dbReference>
<dbReference type="AlphaFoldDB" id="A0A6L2NIL9"/>
<keyword evidence="3" id="KW-0808">Transferase</keyword>
<sequence length="922" mass="103761">MSKKQDCTALSSAEAEYVALSASYAQVMWMRIQLQDYGLNYNKISLYCDSQSVIEISCNPDTASTSGLVSLPNNTIANPRGDLKAITTRSGIFYDGPPIPPPTSSLPKVVERVPKVTKDTPKPSIPHPSRVTQQKLREKDDNLALKFVEIFRKLHFELSFADAHLHMPKFALMFKILINNKEKLFNLSMTSVNENCSAVILKKLPEKLEDPGKFLIPCDFLELDECLSLADLVIDYVVDPRVPLILKRPFLRTERALIDVYGEELTIRVDDEAITFKVGQTLKYSYNDAESINQIDVIDIAWEEYVQEVLGFSDNSKSGNPTLISDPIITLSSPSLTSFEGGDFILEEIEACLTSKSILPGIDDTDFDLEGDIHLLEELLNNDPSSSPLPPKELNVEEIKTVKSSIDEALELELKELPSHLEYAFLEGTDNLPVINYKELKNEEKSAILKKDGQILRMYVVFQAKACFCLLRIETSLFLFCSESWDDIITGYWNDRSANLTLIFVGLRVLIDNFAYREYGIRLMLAPRSEKALQEKVLMNIQGIRKLLSSAFLLRHLQEIKQSGRGISINQEKYVKDLLKKYDINGSSVKTLMVTPNNLGPGLNGKFVNETQYRGYNREIGVKGTLKKSCLPPRWRLLMGQIIQCLSGKTGGLDKISNKDATILFCLENGVQVNYAKIIWEHLIHKLNKKTRENIVPYPRFISLLLEHMAPKYDNEELTINLTRSKKETKSSLAMDTSPIHPSPSTPVVGEMHKEVQQAAGDPTSLGKTNVSEEEENAKNDKDTIDTSVPPPSLKLAQLQELMAQVHLLQSQKKELEQAKVLAEGEVASMKDKYSYLDINQLTELLVTSLKHELPKLLTSHDFASFLPTKLKELPSKIIGLSREIKELKKHFKDMGIELPGDLKEISSKLETFTLTISNLSS</sequence>
<comment type="caution">
    <text evidence="3">The sequence shown here is derived from an EMBL/GenBank/DDBJ whole genome shotgun (WGS) entry which is preliminary data.</text>
</comment>
<protein>
    <submittedName>
        <fullName evidence="3">Reverse transcriptase domain-containing protein</fullName>
    </submittedName>
</protein>
<name>A0A6L2NIL9_TANCI</name>
<keyword evidence="1" id="KW-0175">Coiled coil</keyword>
<dbReference type="PANTHER" id="PTHR33067">
    <property type="entry name" value="RNA-DIRECTED DNA POLYMERASE-RELATED"/>
    <property type="match status" value="1"/>
</dbReference>
<accession>A0A6L2NIL9</accession>
<dbReference type="GO" id="GO:0003964">
    <property type="term" value="F:RNA-directed DNA polymerase activity"/>
    <property type="evidence" value="ECO:0007669"/>
    <property type="project" value="UniProtKB-KW"/>
</dbReference>
<evidence type="ECO:0000313" key="3">
    <source>
        <dbReference type="EMBL" id="GEU84992.1"/>
    </source>
</evidence>
<feature type="region of interest" description="Disordered" evidence="2">
    <location>
        <begin position="755"/>
        <end position="791"/>
    </location>
</feature>
<keyword evidence="3" id="KW-0695">RNA-directed DNA polymerase</keyword>
<dbReference type="EMBL" id="BKCJ010009013">
    <property type="protein sequence ID" value="GEU84992.1"/>
    <property type="molecule type" value="Genomic_DNA"/>
</dbReference>
<feature type="coiled-coil region" evidence="1">
    <location>
        <begin position="799"/>
        <end position="833"/>
    </location>
</feature>
<feature type="region of interest" description="Disordered" evidence="2">
    <location>
        <begin position="729"/>
        <end position="748"/>
    </location>
</feature>
<organism evidence="3">
    <name type="scientific">Tanacetum cinerariifolium</name>
    <name type="common">Dalmatian daisy</name>
    <name type="synonym">Chrysanthemum cinerariifolium</name>
    <dbReference type="NCBI Taxonomy" id="118510"/>
    <lineage>
        <taxon>Eukaryota</taxon>
        <taxon>Viridiplantae</taxon>
        <taxon>Streptophyta</taxon>
        <taxon>Embryophyta</taxon>
        <taxon>Tracheophyta</taxon>
        <taxon>Spermatophyta</taxon>
        <taxon>Magnoliopsida</taxon>
        <taxon>eudicotyledons</taxon>
        <taxon>Gunneridae</taxon>
        <taxon>Pentapetalae</taxon>
        <taxon>asterids</taxon>
        <taxon>campanulids</taxon>
        <taxon>Asterales</taxon>
        <taxon>Asteraceae</taxon>
        <taxon>Asteroideae</taxon>
        <taxon>Anthemideae</taxon>
        <taxon>Anthemidinae</taxon>
        <taxon>Tanacetum</taxon>
    </lineage>
</organism>
<keyword evidence="3" id="KW-0548">Nucleotidyltransferase</keyword>
<gene>
    <name evidence="3" type="ORF">Tci_056970</name>
</gene>
<evidence type="ECO:0000256" key="1">
    <source>
        <dbReference type="SAM" id="Coils"/>
    </source>
</evidence>
<dbReference type="PANTHER" id="PTHR33067:SF39">
    <property type="entry name" value="TRANSCRIPTION FACTOR INTERACTOR AND REGULATOR CCHC(ZN) FAMILY"/>
    <property type="match status" value="1"/>
</dbReference>
<reference evidence="3" key="1">
    <citation type="journal article" date="2019" name="Sci. Rep.">
        <title>Draft genome of Tanacetum cinerariifolium, the natural source of mosquito coil.</title>
        <authorList>
            <person name="Yamashiro T."/>
            <person name="Shiraishi A."/>
            <person name="Satake H."/>
            <person name="Nakayama K."/>
        </authorList>
    </citation>
    <scope>NUCLEOTIDE SEQUENCE</scope>
</reference>
<evidence type="ECO:0000256" key="2">
    <source>
        <dbReference type="SAM" id="MobiDB-lite"/>
    </source>
</evidence>
<proteinExistence type="predicted"/>